<accession>A0A1I5XI58</accession>
<dbReference type="AlphaFoldDB" id="A0A1I5XI58"/>
<evidence type="ECO:0000313" key="2">
    <source>
        <dbReference type="Proteomes" id="UP000199137"/>
    </source>
</evidence>
<proteinExistence type="predicted"/>
<protein>
    <submittedName>
        <fullName evidence="1">Uncharacterized protein</fullName>
    </submittedName>
</protein>
<dbReference type="EMBL" id="FOWC01000010">
    <property type="protein sequence ID" value="SFQ31641.1"/>
    <property type="molecule type" value="Genomic_DNA"/>
</dbReference>
<organism evidence="1 2">
    <name type="scientific">Amycolatopsis rubida</name>
    <dbReference type="NCBI Taxonomy" id="112413"/>
    <lineage>
        <taxon>Bacteria</taxon>
        <taxon>Bacillati</taxon>
        <taxon>Actinomycetota</taxon>
        <taxon>Actinomycetes</taxon>
        <taxon>Pseudonocardiales</taxon>
        <taxon>Pseudonocardiaceae</taxon>
        <taxon>Amycolatopsis</taxon>
    </lineage>
</organism>
<dbReference type="OrthoDB" id="9890712at2"/>
<gene>
    <name evidence="1" type="ORF">SAMN05421854_110252</name>
</gene>
<dbReference type="RefSeq" id="WP_093575784.1">
    <property type="nucleotide sequence ID" value="NZ_FOWC01000010.1"/>
</dbReference>
<dbReference type="Proteomes" id="UP000199137">
    <property type="component" value="Unassembled WGS sequence"/>
</dbReference>
<reference evidence="1 2" key="1">
    <citation type="submission" date="2016-10" db="EMBL/GenBank/DDBJ databases">
        <authorList>
            <person name="de Groot N.N."/>
        </authorList>
    </citation>
    <scope>NUCLEOTIDE SEQUENCE [LARGE SCALE GENOMIC DNA]</scope>
    <source>
        <strain evidence="1 2">DSM 44637</strain>
    </source>
</reference>
<name>A0A1I5XI58_9PSEU</name>
<sequence length="184" mass="20496">MRIPTSYTSVSNGSALFDAAYPDLPRNTRTVWAMYVERFPGEADFTQRPFEVVWLADSAALAPCGQCAPSVASVGPGRCCPGIEVRLQETHALLGELLGQPVALREFDVDDRVSHDGIHDRNTARHVENMLCRAWENGVIGFAEDVADFADLMRRWDGERDALSARRAVASSRRRRPRALRRIA</sequence>
<evidence type="ECO:0000313" key="1">
    <source>
        <dbReference type="EMBL" id="SFQ31641.1"/>
    </source>
</evidence>